<dbReference type="PROSITE" id="PS50850">
    <property type="entry name" value="MFS"/>
    <property type="match status" value="1"/>
</dbReference>
<dbReference type="Gene3D" id="1.20.1250.20">
    <property type="entry name" value="MFS general substrate transporter like domains"/>
    <property type="match status" value="2"/>
</dbReference>
<evidence type="ECO:0000256" key="4">
    <source>
        <dbReference type="ARBA" id="ARBA00023136"/>
    </source>
</evidence>
<evidence type="ECO:0000259" key="6">
    <source>
        <dbReference type="PROSITE" id="PS50850"/>
    </source>
</evidence>
<dbReference type="SUPFAM" id="SSF103473">
    <property type="entry name" value="MFS general substrate transporter"/>
    <property type="match status" value="1"/>
</dbReference>
<dbReference type="InterPro" id="IPR011701">
    <property type="entry name" value="MFS"/>
</dbReference>
<feature type="transmembrane region" description="Helical" evidence="5">
    <location>
        <begin position="43"/>
        <end position="68"/>
    </location>
</feature>
<evidence type="ECO:0000313" key="8">
    <source>
        <dbReference type="Proteomes" id="UP000252345"/>
    </source>
</evidence>
<evidence type="ECO:0000256" key="2">
    <source>
        <dbReference type="ARBA" id="ARBA00022692"/>
    </source>
</evidence>
<protein>
    <submittedName>
        <fullName evidence="7">MFS transporter</fullName>
    </submittedName>
</protein>
<evidence type="ECO:0000256" key="1">
    <source>
        <dbReference type="ARBA" id="ARBA00004651"/>
    </source>
</evidence>
<dbReference type="AlphaFoldDB" id="A0A366KET1"/>
<feature type="transmembrane region" description="Helical" evidence="5">
    <location>
        <begin position="323"/>
        <end position="340"/>
    </location>
</feature>
<dbReference type="Proteomes" id="UP000252345">
    <property type="component" value="Unassembled WGS sequence"/>
</dbReference>
<evidence type="ECO:0000256" key="5">
    <source>
        <dbReference type="SAM" id="Phobius"/>
    </source>
</evidence>
<feature type="domain" description="Major facilitator superfamily (MFS) profile" evidence="6">
    <location>
        <begin position="202"/>
        <end position="436"/>
    </location>
</feature>
<feature type="transmembrane region" description="Helical" evidence="5">
    <location>
        <begin position="113"/>
        <end position="132"/>
    </location>
</feature>
<organism evidence="7 8">
    <name type="scientific">Bifidobacterium xylocopae</name>
    <dbReference type="NCBI Taxonomy" id="2493119"/>
    <lineage>
        <taxon>Bacteria</taxon>
        <taxon>Bacillati</taxon>
        <taxon>Actinomycetota</taxon>
        <taxon>Actinomycetes</taxon>
        <taxon>Bifidobacteriales</taxon>
        <taxon>Bifidobacteriaceae</taxon>
        <taxon>Bifidobacterium</taxon>
    </lineage>
</organism>
<dbReference type="GO" id="GO:0005886">
    <property type="term" value="C:plasma membrane"/>
    <property type="evidence" value="ECO:0007669"/>
    <property type="project" value="UniProtKB-SubCell"/>
</dbReference>
<feature type="transmembrane region" description="Helical" evidence="5">
    <location>
        <begin position="144"/>
        <end position="162"/>
    </location>
</feature>
<gene>
    <name evidence="7" type="ORF">CRD59_01480</name>
</gene>
<feature type="transmembrane region" description="Helical" evidence="5">
    <location>
        <begin position="346"/>
        <end position="365"/>
    </location>
</feature>
<feature type="transmembrane region" description="Helical" evidence="5">
    <location>
        <begin position="253"/>
        <end position="277"/>
    </location>
</feature>
<dbReference type="Pfam" id="PF07690">
    <property type="entry name" value="MFS_1"/>
    <property type="match status" value="1"/>
</dbReference>
<name>A0A366KET1_9BIFI</name>
<dbReference type="OrthoDB" id="7584869at2"/>
<feature type="transmembrane region" description="Helical" evidence="5">
    <location>
        <begin position="289"/>
        <end position="311"/>
    </location>
</feature>
<dbReference type="InterPro" id="IPR036259">
    <property type="entry name" value="MFS_trans_sf"/>
</dbReference>
<dbReference type="RefSeq" id="WP_113852839.1">
    <property type="nucleotide sequence ID" value="NZ_PDCH01000002.1"/>
</dbReference>
<feature type="transmembrane region" description="Helical" evidence="5">
    <location>
        <begin position="80"/>
        <end position="101"/>
    </location>
</feature>
<dbReference type="EMBL" id="PDCH01000002">
    <property type="protein sequence ID" value="RBP99742.1"/>
    <property type="molecule type" value="Genomic_DNA"/>
</dbReference>
<keyword evidence="2 5" id="KW-0812">Transmembrane</keyword>
<dbReference type="PANTHER" id="PTHR23528">
    <property type="match status" value="1"/>
</dbReference>
<dbReference type="GO" id="GO:0022857">
    <property type="term" value="F:transmembrane transporter activity"/>
    <property type="evidence" value="ECO:0007669"/>
    <property type="project" value="InterPro"/>
</dbReference>
<sequence>MTHRNPQANAFSYNSDSVGLAEHPSWVTPTDDQQLKIPVRTGVALAIGVLLWLGPYLGLVGVLVPQQVARIDPAHKTADIALMSTVAMIVSTIANVIEGGLSDRTRSRWGRRTPWIVAGSVGTFVCMLFWAQCTQVWQVVLSDSVYMIFLNMIVAPLIAVIADRTSPKYRGTISSVYALGNSAGQYGGQMLASFFLPIPKTGFVVMAVMSLLSGPVAALILREQSTKGMSVPKVTLRTFSDNFVFPTKHVRDYYLALFGKLCMQTASFAISGYQLYILTDYILLKGKTLQGYVSAISMIMMVTAIVLCIVAGPVSDKLKMRKMPVIVSGILIALGSYVPYLTHEPYIMLVYALIVGIGMGMFNSVDQALNIEVLPDPRTAAKDLGILNIANNGGQVFGPIFSAAVIQYFGYRGIFPLAAGLALMGVILVFFIRKVR</sequence>
<comment type="subcellular location">
    <subcellularLocation>
        <location evidence="1">Cell membrane</location>
        <topology evidence="1">Multi-pass membrane protein</topology>
    </subcellularLocation>
</comment>
<reference evidence="7 8" key="1">
    <citation type="submission" date="2017-10" db="EMBL/GenBank/DDBJ databases">
        <title>Bifidobacterium xylocopum sp. nov. and Bifidobacterium aemilianum sp. nov., from the carpenter bee (Xylocopa violacea) digestive tract.</title>
        <authorList>
            <person name="Alberoni D."/>
            <person name="Baffoni L."/>
            <person name="Di Gioia D."/>
            <person name="Gaggia F."/>
            <person name="Biavati B."/>
        </authorList>
    </citation>
    <scope>NUCLEOTIDE SEQUENCE [LARGE SCALE GENOMIC DNA]</scope>
    <source>
        <strain evidence="7 8">XV2</strain>
    </source>
</reference>
<comment type="caution">
    <text evidence="7">The sequence shown here is derived from an EMBL/GenBank/DDBJ whole genome shotgun (WGS) entry which is preliminary data.</text>
</comment>
<feature type="transmembrane region" description="Helical" evidence="5">
    <location>
        <begin position="414"/>
        <end position="432"/>
    </location>
</feature>
<dbReference type="InterPro" id="IPR020846">
    <property type="entry name" value="MFS_dom"/>
</dbReference>
<feature type="transmembrane region" description="Helical" evidence="5">
    <location>
        <begin position="386"/>
        <end position="408"/>
    </location>
</feature>
<feature type="transmembrane region" description="Helical" evidence="5">
    <location>
        <begin position="202"/>
        <end position="221"/>
    </location>
</feature>
<keyword evidence="4 5" id="KW-0472">Membrane</keyword>
<feature type="transmembrane region" description="Helical" evidence="5">
    <location>
        <begin position="174"/>
        <end position="196"/>
    </location>
</feature>
<evidence type="ECO:0000256" key="3">
    <source>
        <dbReference type="ARBA" id="ARBA00022989"/>
    </source>
</evidence>
<keyword evidence="3 5" id="KW-1133">Transmembrane helix</keyword>
<accession>A0A366KET1</accession>
<proteinExistence type="predicted"/>
<evidence type="ECO:0000313" key="7">
    <source>
        <dbReference type="EMBL" id="RBP99742.1"/>
    </source>
</evidence>
<keyword evidence="8" id="KW-1185">Reference proteome</keyword>
<dbReference type="PANTHER" id="PTHR23528:SF1">
    <property type="entry name" value="MAJOR FACILITATOR SUPERFAMILY (MFS) PROFILE DOMAIN-CONTAINING PROTEIN"/>
    <property type="match status" value="1"/>
</dbReference>